<organism evidence="3 4">
    <name type="scientific">Bifidobacterium pullorum</name>
    <dbReference type="NCBI Taxonomy" id="78448"/>
    <lineage>
        <taxon>Bacteria</taxon>
        <taxon>Bacillati</taxon>
        <taxon>Actinomycetota</taxon>
        <taxon>Actinomycetes</taxon>
        <taxon>Bifidobacteriales</taxon>
        <taxon>Bifidobacteriaceae</taxon>
        <taxon>Bifidobacterium</taxon>
    </lineage>
</organism>
<dbReference type="EMBL" id="JGZJ01000010">
    <property type="protein sequence ID" value="KFI80971.1"/>
    <property type="molecule type" value="Genomic_DNA"/>
</dbReference>
<sequence length="498" mass="53836">MDNDDYTAKMTELIALMRVIGNDTQQCEVKECKRKISSTIAETLSAFSNGNGGYIILGLSEKAGFTPVEDFDARAMQEALSQACEKLTPVVRPVIVTCPFEGANLVFAVIDEMLPREKPCFISSIGPHGGSYIRTGDGDRKMTAYEVDRLLEEQRQPEHDIAVVPEATLDDLNPKLVHALLERERERHPHVFAERSDTDMMLDLRILRRVPADCPANDTVDDTVEHAVKHAADHAPTETSDTEDGANTGTAIGTNTSTDETTRIASAPHPTLAGLLAVGRYPQKFFPRLNVTIAVYPGTSRADVFTGSAQLVASETITSPIPVMIDDAVTSLMTWTSGTSDANSGAQPSQPPMYPQLVLREAIANALTHRDYSPDALGTPVHVDVFTDRIEVSNPGGLFGAVSKQRLTHEASTSTRNAFLFSLLQSTPYPDGGTVLRDNGTGYLQIGAALRSEAREPVRIDNSLDRFRVTIPGPVTARQPGVNARRGTRPAPGCGAGM</sequence>
<keyword evidence="3" id="KW-0547">Nucleotide-binding</keyword>
<evidence type="ECO:0000259" key="2">
    <source>
        <dbReference type="Pfam" id="PF04326"/>
    </source>
</evidence>
<dbReference type="PANTHER" id="PTHR30595:SF6">
    <property type="entry name" value="SCHLAFEN ALBA-2 DOMAIN-CONTAINING PROTEIN"/>
    <property type="match status" value="1"/>
</dbReference>
<dbReference type="InterPro" id="IPR038475">
    <property type="entry name" value="RecG_C_sf"/>
</dbReference>
<feature type="compositionally biased region" description="Low complexity" evidence="1">
    <location>
        <begin position="245"/>
        <end position="256"/>
    </location>
</feature>
<comment type="caution">
    <text evidence="3">The sequence shown here is derived from an EMBL/GenBank/DDBJ whole genome shotgun (WGS) entry which is preliminary data.</text>
</comment>
<dbReference type="Pfam" id="PF04326">
    <property type="entry name" value="SLFN_AlbA_2"/>
    <property type="match status" value="1"/>
</dbReference>
<feature type="region of interest" description="Disordered" evidence="1">
    <location>
        <begin position="232"/>
        <end position="256"/>
    </location>
</feature>
<dbReference type="InterPro" id="IPR007421">
    <property type="entry name" value="Schlafen_AlbA_2_dom"/>
</dbReference>
<dbReference type="AlphaFoldDB" id="A0A7V8HPE4"/>
<dbReference type="PANTHER" id="PTHR30595">
    <property type="entry name" value="GLPR-RELATED TRANSCRIPTIONAL REPRESSOR"/>
    <property type="match status" value="1"/>
</dbReference>
<feature type="region of interest" description="Disordered" evidence="1">
    <location>
        <begin position="475"/>
        <end position="498"/>
    </location>
</feature>
<proteinExistence type="predicted"/>
<dbReference type="Gene3D" id="3.30.950.30">
    <property type="entry name" value="Schlafen, AAA domain"/>
    <property type="match status" value="1"/>
</dbReference>
<dbReference type="Pfam" id="PF13749">
    <property type="entry name" value="HATPase_c_4"/>
    <property type="match status" value="1"/>
</dbReference>
<name>A0A7V8HPE4_9BIFI</name>
<dbReference type="Gene3D" id="3.30.565.60">
    <property type="match status" value="1"/>
</dbReference>
<evidence type="ECO:0000313" key="3">
    <source>
        <dbReference type="EMBL" id="KFI80971.1"/>
    </source>
</evidence>
<dbReference type="GO" id="GO:0003677">
    <property type="term" value="F:DNA binding"/>
    <property type="evidence" value="ECO:0007669"/>
    <property type="project" value="UniProtKB-KW"/>
</dbReference>
<protein>
    <submittedName>
        <fullName evidence="3">DNA-binding protein containing ATP-binding domain</fullName>
    </submittedName>
</protein>
<gene>
    <name evidence="3" type="ORF">BPULL_0519</name>
</gene>
<evidence type="ECO:0000313" key="4">
    <source>
        <dbReference type="Proteomes" id="UP000029109"/>
    </source>
</evidence>
<dbReference type="InterPro" id="IPR038461">
    <property type="entry name" value="Schlafen_AlbA_2_dom_sf"/>
</dbReference>
<evidence type="ECO:0000256" key="1">
    <source>
        <dbReference type="SAM" id="MobiDB-lite"/>
    </source>
</evidence>
<dbReference type="GO" id="GO:0005524">
    <property type="term" value="F:ATP binding"/>
    <property type="evidence" value="ECO:0007669"/>
    <property type="project" value="UniProtKB-KW"/>
</dbReference>
<reference evidence="3 4" key="1">
    <citation type="submission" date="2014-03" db="EMBL/GenBank/DDBJ databases">
        <title>Genomics of Bifidobacteria.</title>
        <authorList>
            <person name="Ventura M."/>
            <person name="Milani C."/>
            <person name="Lugli G.A."/>
        </authorList>
    </citation>
    <scope>NUCLEOTIDE SEQUENCE [LARGE SCALE GENOMIC DNA]</scope>
    <source>
        <strain evidence="3 4">LMG 21816</strain>
    </source>
</reference>
<keyword evidence="3" id="KW-0067">ATP-binding</keyword>
<feature type="domain" description="Schlafen AlbA-2" evidence="2">
    <location>
        <begin position="24"/>
        <end position="143"/>
    </location>
</feature>
<accession>A0A7V8HPE4</accession>
<dbReference type="Proteomes" id="UP000029109">
    <property type="component" value="Unassembled WGS sequence"/>
</dbReference>
<keyword evidence="3" id="KW-0238">DNA-binding</keyword>